<proteinExistence type="predicted"/>
<name>A0A1W6R4X4_9MONO</name>
<keyword evidence="2" id="KW-0597">Phosphoprotein</keyword>
<reference evidence="6 7" key="1">
    <citation type="journal article" date="2017" name="PLoS ONE">
        <title>Novel avian paramyxovirus (APMV-15) isolated from a migratory bird in South America.</title>
        <authorList>
            <person name="Thomazelli L.M."/>
            <person name="Araujo J."/>
            <person name="Fabrizio T."/>
            <person name="Walker D."/>
            <person name="Ometto T."/>
            <person name="Barbosa C.M."/>
            <person name="Petry M.V."/>
            <person name="Webby R.J."/>
            <person name="Durigon E.L."/>
        </authorList>
    </citation>
    <scope>NUCLEOTIDE SEQUENCE [LARGE SCALE GENOMIC DNA]</scope>
    <source>
        <strain evidence="6">APMV-15/calidris_fuscicollis/Brazil/RS- 1177/2012</strain>
    </source>
</reference>
<dbReference type="EMBL" id="KX932454">
    <property type="protein sequence ID" value="ARO49354.1"/>
    <property type="molecule type" value="Viral_cRNA"/>
</dbReference>
<dbReference type="Gene3D" id="1.20.5.300">
    <property type="match status" value="1"/>
</dbReference>
<feature type="domain" description="Phosphoprotein P soyouz module" evidence="5">
    <location>
        <begin position="1"/>
        <end position="57"/>
    </location>
</feature>
<keyword evidence="7" id="KW-1185">Reference proteome</keyword>
<evidence type="ECO:0000313" key="6">
    <source>
        <dbReference type="EMBL" id="ARO49354.1"/>
    </source>
</evidence>
<protein>
    <recommendedName>
        <fullName evidence="1">Phosphoprotein</fullName>
    </recommendedName>
</protein>
<dbReference type="InterPro" id="IPR025909">
    <property type="entry name" value="Soyouz_module"/>
</dbReference>
<evidence type="ECO:0000256" key="1">
    <source>
        <dbReference type="ARBA" id="ARBA00020572"/>
    </source>
</evidence>
<feature type="compositionally biased region" description="Basic and acidic residues" evidence="4">
    <location>
        <begin position="86"/>
        <end position="99"/>
    </location>
</feature>
<gene>
    <name evidence="6" type="primary">P</name>
</gene>
<accession>A0A1W6R4X4</accession>
<dbReference type="Pfam" id="PF03210">
    <property type="entry name" value="Paramyx_P_V_C"/>
    <property type="match status" value="1"/>
</dbReference>
<dbReference type="OrthoDB" id="15952at10239"/>
<dbReference type="KEGG" id="vg:33133681"/>
<evidence type="ECO:0000256" key="2">
    <source>
        <dbReference type="ARBA" id="ARBA00022553"/>
    </source>
</evidence>
<dbReference type="GeneID" id="33133681"/>
<dbReference type="Proteomes" id="UP000204539">
    <property type="component" value="Segment"/>
</dbReference>
<feature type="compositionally biased region" description="Polar residues" evidence="4">
    <location>
        <begin position="169"/>
        <end position="184"/>
    </location>
</feature>
<evidence type="ECO:0000313" key="7">
    <source>
        <dbReference type="Proteomes" id="UP000204539"/>
    </source>
</evidence>
<sequence length="415" mass="45207">MEFKSDEEINDLLNLSSSVISELQRAELKPPQTLGKPQVPSGNTTSLISLWEAEGAPENKLGRGNTGTATDTEGEQDQQIVQTEIEQTHTEDTCPKEIPVDNPGSFTQESDLDKTLKKLEQRNSNLLKKTDSPDAGTTFKKGGQIAPKHQPLPSQVIEGNLPPQDCRQSRPSRTDASQRPSTTPKGAHPQLHPFQDIEENTQSVPLDHPLKLLVGATPDVHQFEQSQGENGAHVGNVLESASFAEMTLSVLNEVLIRVARMEEKINDILKTNSTIPLIRNDISQLKATTALLSTQMASVQVLDPGNAGFKSLSEMKAASKPAIIAISGPGDMDAVPIQDKLLVKDVLGRPISAERNIQAKETPDSVITQSDKDAIQSLIDTLVEDTSKQARLKAQLERVQDKPGLLKLKRLIYNA</sequence>
<feature type="compositionally biased region" description="Polar residues" evidence="4">
    <location>
        <begin position="66"/>
        <end position="85"/>
    </location>
</feature>
<evidence type="ECO:0000259" key="5">
    <source>
        <dbReference type="Pfam" id="PF14313"/>
    </source>
</evidence>
<dbReference type="InterPro" id="IPR004897">
    <property type="entry name" value="P/V_Pprotein_paramyxoviral"/>
</dbReference>
<evidence type="ECO:0000256" key="3">
    <source>
        <dbReference type="ARBA" id="ARBA00022953"/>
    </source>
</evidence>
<keyword evidence="3" id="KW-0693">Viral RNA replication</keyword>
<dbReference type="Pfam" id="PF14313">
    <property type="entry name" value="Soyouz_module"/>
    <property type="match status" value="1"/>
</dbReference>
<dbReference type="RefSeq" id="YP_009380505.1">
    <property type="nucleotide sequence ID" value="NC_034968.1"/>
</dbReference>
<feature type="region of interest" description="Disordered" evidence="4">
    <location>
        <begin position="122"/>
        <end position="192"/>
    </location>
</feature>
<feature type="region of interest" description="Disordered" evidence="4">
    <location>
        <begin position="28"/>
        <end position="109"/>
    </location>
</feature>
<evidence type="ECO:0000256" key="4">
    <source>
        <dbReference type="SAM" id="MobiDB-lite"/>
    </source>
</evidence>
<organism evidence="6 7">
    <name type="scientific">avian paramyxovirus 15</name>
    <dbReference type="NCBI Taxonomy" id="1983777"/>
    <lineage>
        <taxon>Viruses</taxon>
        <taxon>Riboviria</taxon>
        <taxon>Orthornavirae</taxon>
        <taxon>Negarnaviricota</taxon>
        <taxon>Haploviricotina</taxon>
        <taxon>Monjiviricetes</taxon>
        <taxon>Mononegavirales</taxon>
        <taxon>Paramyxoviridae</taxon>
        <taxon>Avulavirinae</taxon>
        <taxon>Metaavulavirus</taxon>
        <taxon>Metaavulavirus peixense</taxon>
        <taxon>Avian metaavulavirus 15</taxon>
    </lineage>
</organism>